<gene>
    <name evidence="1" type="ORF">DB32_007452</name>
</gene>
<evidence type="ECO:0008006" key="3">
    <source>
        <dbReference type="Google" id="ProtNLM"/>
    </source>
</evidence>
<accession>A0A0F6YLU5</accession>
<name>A0A0F6YLU5_9BACT</name>
<dbReference type="RefSeq" id="WP_157069841.1">
    <property type="nucleotide sequence ID" value="NZ_CP011125.1"/>
</dbReference>
<evidence type="ECO:0000313" key="1">
    <source>
        <dbReference type="EMBL" id="AKF10303.1"/>
    </source>
</evidence>
<sequence>MSRMAFFLVPLLALGGCSCSDSGPSVLDDAGGHDASTVDAAQTDAQSPMDAPMTDAYVVNVDADLGACGEPFELTPDPGAEARAATALAALDPAASLTWVANRGTLSSITGLAIPLPECDGAEDAYDALFEVLEASPDLFQIDRDEWRPDSTYPCSAVTENVDFLRIRRVAYGPYAMVNDVFTVAVERRAGVVTLFGFGGQYIPSPDATLVDGLEACPERPEEVVEAIVRATPFHYTHFAPPPADGCQPVGEGMYTAAPGDAVTFDDAVELLWDDAAPIRMRRLRAVTLELATANHTAELIQSDANCSIEGRRIGWIRIYDEVTGEIVSEIKTPVRGCIVC</sequence>
<reference evidence="1 2" key="1">
    <citation type="submission" date="2015-03" db="EMBL/GenBank/DDBJ databases">
        <title>Genome assembly of Sandaracinus amylolyticus DSM 53668.</title>
        <authorList>
            <person name="Sharma G."/>
            <person name="Subramanian S."/>
        </authorList>
    </citation>
    <scope>NUCLEOTIDE SEQUENCE [LARGE SCALE GENOMIC DNA]</scope>
    <source>
        <strain evidence="1 2">DSM 53668</strain>
    </source>
</reference>
<proteinExistence type="predicted"/>
<dbReference type="PROSITE" id="PS51257">
    <property type="entry name" value="PROKAR_LIPOPROTEIN"/>
    <property type="match status" value="1"/>
</dbReference>
<protein>
    <recommendedName>
        <fullName evidence="3">Lipoprotein</fullName>
    </recommendedName>
</protein>
<dbReference type="KEGG" id="samy:DB32_007452"/>
<dbReference type="EMBL" id="CP011125">
    <property type="protein sequence ID" value="AKF10303.1"/>
    <property type="molecule type" value="Genomic_DNA"/>
</dbReference>
<dbReference type="AlphaFoldDB" id="A0A0F6YLU5"/>
<dbReference type="Proteomes" id="UP000034883">
    <property type="component" value="Chromosome"/>
</dbReference>
<dbReference type="OrthoDB" id="9827600at2"/>
<organism evidence="1 2">
    <name type="scientific">Sandaracinus amylolyticus</name>
    <dbReference type="NCBI Taxonomy" id="927083"/>
    <lineage>
        <taxon>Bacteria</taxon>
        <taxon>Pseudomonadati</taxon>
        <taxon>Myxococcota</taxon>
        <taxon>Polyangia</taxon>
        <taxon>Polyangiales</taxon>
        <taxon>Sandaracinaceae</taxon>
        <taxon>Sandaracinus</taxon>
    </lineage>
</organism>
<keyword evidence="2" id="KW-1185">Reference proteome</keyword>
<evidence type="ECO:0000313" key="2">
    <source>
        <dbReference type="Proteomes" id="UP000034883"/>
    </source>
</evidence>